<name>A0A1S8DDV3_9GAMM</name>
<organism evidence="1 2">
    <name type="scientific">Halopseudomonas pachastrellae</name>
    <dbReference type="NCBI Taxonomy" id="254161"/>
    <lineage>
        <taxon>Bacteria</taxon>
        <taxon>Pseudomonadati</taxon>
        <taxon>Pseudomonadota</taxon>
        <taxon>Gammaproteobacteria</taxon>
        <taxon>Pseudomonadales</taxon>
        <taxon>Pseudomonadaceae</taxon>
        <taxon>Halopseudomonas</taxon>
    </lineage>
</organism>
<evidence type="ECO:0000313" key="1">
    <source>
        <dbReference type="EMBL" id="ONM43151.1"/>
    </source>
</evidence>
<sequence length="368" mass="40636">MAVTNFARLTPKQKIVWSRDVWQAARDGMFIKKFLGKGDGAMIQRITELTKTEKGEQVIMHLVADLVEDGVVGDDQREGNEEEMMSYAQVINIDLISHQVKSKGKMAEQKTVISFREMAKSRLSYWLSNRCDQLAMLTLSGVSYAYHNDGRPRTGSPFPNLSFAADVSAPSSKRHRSWNGSSLIPGDTTAITVAFVANYKMIVDIVAYAKTHYIKPLMAGGKEYYVILLQPGTLAQLKKDPDYQRAVVALAQKDGAKSPWFTGGTVTIDGAVIHEHRLVFNTAGAADGEKWGAAGDVNGTRTLLCGAQALGMADLGTPEWVEKKFDYDSKPGISIDKMLGFLKPKFYSIYDRSVEDFGVLAIDHYLGF</sequence>
<dbReference type="EMBL" id="MUBC01000035">
    <property type="protein sequence ID" value="ONM43151.1"/>
    <property type="molecule type" value="Genomic_DNA"/>
</dbReference>
<dbReference type="AlphaFoldDB" id="A0A1S8DDV3"/>
<evidence type="ECO:0000313" key="2">
    <source>
        <dbReference type="Proteomes" id="UP000242847"/>
    </source>
</evidence>
<dbReference type="Pfam" id="PF13252">
    <property type="entry name" value="Phage_capsid_3"/>
    <property type="match status" value="1"/>
</dbReference>
<dbReference type="RefSeq" id="WP_083728388.1">
    <property type="nucleotide sequence ID" value="NZ_FOUD01000001.1"/>
</dbReference>
<dbReference type="Proteomes" id="UP000242847">
    <property type="component" value="Unassembled WGS sequence"/>
</dbReference>
<gene>
    <name evidence="1" type="ORF">BXT89_14465</name>
</gene>
<accession>A0A1S8DDV3</accession>
<dbReference type="OrthoDB" id="6191550at2"/>
<dbReference type="InterPro" id="IPR025267">
    <property type="entry name" value="ORF017-like"/>
</dbReference>
<proteinExistence type="predicted"/>
<keyword evidence="2" id="KW-1185">Reference proteome</keyword>
<comment type="caution">
    <text evidence="1">The sequence shown here is derived from an EMBL/GenBank/DDBJ whole genome shotgun (WGS) entry which is preliminary data.</text>
</comment>
<reference evidence="1 2" key="1">
    <citation type="submission" date="2017-01" db="EMBL/GenBank/DDBJ databases">
        <title>Draft genome sequence of Pseudomonas pachastrellae type strain CCUG 46540T from a deep sea.</title>
        <authorList>
            <person name="Gomila M."/>
            <person name="Mulet M."/>
            <person name="Lalucat J."/>
            <person name="Garcia-Valdes E."/>
        </authorList>
    </citation>
    <scope>NUCLEOTIDE SEQUENCE [LARGE SCALE GENOMIC DNA]</scope>
    <source>
        <strain evidence="1 2">CCUG 46540</strain>
    </source>
</reference>
<protein>
    <submittedName>
        <fullName evidence="1">N4-gp56 family major capsid protein</fullName>
    </submittedName>
</protein>
<dbReference type="STRING" id="254161.SAMN05216256_101115"/>
<dbReference type="NCBIfam" id="TIGR04387">
    <property type="entry name" value="capsid_maj_N4"/>
    <property type="match status" value="1"/>
</dbReference>